<evidence type="ECO:0000313" key="1">
    <source>
        <dbReference type="EMBL" id="BDW92803.1"/>
    </source>
</evidence>
<evidence type="ECO:0008006" key="3">
    <source>
        <dbReference type="Google" id="ProtNLM"/>
    </source>
</evidence>
<accession>A0AA48HIC9</accession>
<dbReference type="EMBL" id="AP027268">
    <property type="protein sequence ID" value="BDW92803.1"/>
    <property type="molecule type" value="Genomic_DNA"/>
</dbReference>
<gene>
    <name evidence="1" type="ORF">MACH07_16350</name>
</gene>
<dbReference type="Pfam" id="PF10677">
    <property type="entry name" value="DUF2490"/>
    <property type="match status" value="1"/>
</dbReference>
<dbReference type="AlphaFoldDB" id="A0AA48HIC9"/>
<proteinExistence type="predicted"/>
<dbReference type="InterPro" id="IPR019619">
    <property type="entry name" value="DUF2490"/>
</dbReference>
<organism evidence="1 2">
    <name type="scientific">Flagellimonas marinaquae</name>
    <dbReference type="NCBI Taxonomy" id="254955"/>
    <lineage>
        <taxon>Bacteria</taxon>
        <taxon>Pseudomonadati</taxon>
        <taxon>Bacteroidota</taxon>
        <taxon>Flavobacteriia</taxon>
        <taxon>Flavobacteriales</taxon>
        <taxon>Flavobacteriaceae</taxon>
        <taxon>Flagellimonas</taxon>
    </lineage>
</organism>
<dbReference type="Proteomes" id="UP001330184">
    <property type="component" value="Chromosome"/>
</dbReference>
<keyword evidence="2" id="KW-1185">Reference proteome</keyword>
<reference evidence="1 2" key="1">
    <citation type="submission" date="2023-01" db="EMBL/GenBank/DDBJ databases">
        <title>Complete genome sequence of Muricauda aquimarina strain IFOP_LL357.</title>
        <authorList>
            <person name="Gajardo G."/>
            <person name="Ueki S."/>
            <person name="Maruyama F."/>
        </authorList>
    </citation>
    <scope>NUCLEOTIDE SEQUENCE [LARGE SCALE GENOMIC DNA]</scope>
    <source>
        <strain evidence="1 2">IFOP_LL357</strain>
    </source>
</reference>
<evidence type="ECO:0000313" key="2">
    <source>
        <dbReference type="Proteomes" id="UP001330184"/>
    </source>
</evidence>
<sequence>MEYVRYCLRLLCSIVFTVSLTQDLQAQNSSENDYGSWILLYGNTKIHEEWSVPVVGIVRHHHMLDKYGFFFFRTGATYKLSKASTITGGFALLNSNSYLGPDDVKNTNQLWLYAEYNLNTLYHTQKISHRFRVENRRLINVDDPKVNNRVRYRLQYLKPIYKDIYFKAFNELFLNIKGETFNQNRVFIGFGQQLTPKIKVDIGYFNRKFKKSNEDMIRLSLSFNIDLTKNDLALKTY</sequence>
<protein>
    <recommendedName>
        <fullName evidence="3">DUF2490 domain-containing protein</fullName>
    </recommendedName>
</protein>
<name>A0AA48HIC9_9FLAO</name>
<dbReference type="RefSeq" id="WP_338193171.1">
    <property type="nucleotide sequence ID" value="NZ_AP027268.1"/>
</dbReference>